<reference evidence="2" key="1">
    <citation type="submission" date="2011-02" db="EMBL/GenBank/DDBJ databases">
        <title>The genome of the leaf-cutting ant Acromyrmex echinatior suggests key adaptations to social evolution and fungus farming.</title>
        <authorList>
            <person name="Nygaard S."/>
            <person name="Zhang G."/>
        </authorList>
    </citation>
    <scope>NUCLEOTIDE SEQUENCE</scope>
</reference>
<sequence>MAQQQPEGIVQFYKESGLDAKGNQLVTCGRCRQKSEPDFIIDRVRMKCHIYNEHGESEIMDDPKYQSVAARFNLHRQNANQIDVGECLVSNCNTKIKSKFGKGLPFKNHSITHHTDDKKTAFFAKAVKIDSGRKILNNYKIKNTEYAKCSFCRTLISLEGLDSHPAVILVALNRHLIPHIEPEQDIPSESVPETQETPEAESSEIQSTATQSSATVENMPRQSSDDEDIPVSGETQSPLTVEPLSKQIRLNPAIFVIILMFAIVLMKAPIETLRPLEVESGPLFQTLTAPAARWKGKRGSAPLLSYTSSNRSVSIGALSLVQLQTLSPRHEAIAIAIDIAIAIGIEKSNIRESIYVNAHRNTE</sequence>
<evidence type="ECO:0000313" key="2">
    <source>
        <dbReference type="EMBL" id="EGI70939.1"/>
    </source>
</evidence>
<protein>
    <submittedName>
        <fullName evidence="2">Uncharacterized protein</fullName>
    </submittedName>
</protein>
<organism evidence="3">
    <name type="scientific">Acromyrmex echinatior</name>
    <name type="common">Panamanian leafcutter ant</name>
    <name type="synonym">Acromyrmex octospinosus echinatior</name>
    <dbReference type="NCBI Taxonomy" id="103372"/>
    <lineage>
        <taxon>Eukaryota</taxon>
        <taxon>Metazoa</taxon>
        <taxon>Ecdysozoa</taxon>
        <taxon>Arthropoda</taxon>
        <taxon>Hexapoda</taxon>
        <taxon>Insecta</taxon>
        <taxon>Pterygota</taxon>
        <taxon>Neoptera</taxon>
        <taxon>Endopterygota</taxon>
        <taxon>Hymenoptera</taxon>
        <taxon>Apocrita</taxon>
        <taxon>Aculeata</taxon>
        <taxon>Formicoidea</taxon>
        <taxon>Formicidae</taxon>
        <taxon>Myrmicinae</taxon>
        <taxon>Acromyrmex</taxon>
    </lineage>
</organism>
<feature type="region of interest" description="Disordered" evidence="1">
    <location>
        <begin position="181"/>
        <end position="238"/>
    </location>
</feature>
<dbReference type="Proteomes" id="UP000007755">
    <property type="component" value="Unassembled WGS sequence"/>
</dbReference>
<gene>
    <name evidence="2" type="ORF">G5I_00244</name>
</gene>
<proteinExistence type="predicted"/>
<evidence type="ECO:0000313" key="3">
    <source>
        <dbReference type="Proteomes" id="UP000007755"/>
    </source>
</evidence>
<evidence type="ECO:0000256" key="1">
    <source>
        <dbReference type="SAM" id="MobiDB-lite"/>
    </source>
</evidence>
<dbReference type="InParanoid" id="F4W4C6"/>
<dbReference type="AlphaFoldDB" id="F4W4C6"/>
<dbReference type="OrthoDB" id="7557667at2759"/>
<dbReference type="EMBL" id="GL887513">
    <property type="protein sequence ID" value="EGI70939.1"/>
    <property type="molecule type" value="Genomic_DNA"/>
</dbReference>
<accession>F4W4C6</accession>
<keyword evidence="3" id="KW-1185">Reference proteome</keyword>
<feature type="compositionally biased region" description="Polar residues" evidence="1">
    <location>
        <begin position="203"/>
        <end position="222"/>
    </location>
</feature>
<name>F4W4C6_ACREC</name>